<keyword evidence="10 15" id="KW-0406">Ion transport</keyword>
<dbReference type="AlphaFoldDB" id="A0A915P7B5"/>
<keyword evidence="7 15" id="KW-0999">Mitochondrion inner membrane</keyword>
<keyword evidence="4 15" id="KW-0109">Calcium transport</keyword>
<dbReference type="PANTHER" id="PTHR13462">
    <property type="entry name" value="CALCIUM UNIPORTER PROTEIN, MITOCHONDRIAL"/>
    <property type="match status" value="1"/>
</dbReference>
<evidence type="ECO:0000313" key="18">
    <source>
        <dbReference type="WBParaSite" id="scf7180000424282.g12709"/>
    </source>
</evidence>
<evidence type="ECO:0000256" key="10">
    <source>
        <dbReference type="ARBA" id="ARBA00023065"/>
    </source>
</evidence>
<evidence type="ECO:0000256" key="14">
    <source>
        <dbReference type="ARBA" id="ARBA00036634"/>
    </source>
</evidence>
<dbReference type="WBParaSite" id="scf7180000424282.g12709">
    <property type="protein sequence ID" value="scf7180000424282.g12709"/>
    <property type="gene ID" value="scf7180000424282.g12709"/>
</dbReference>
<dbReference type="InterPro" id="IPR039055">
    <property type="entry name" value="MCU_fam"/>
</dbReference>
<comment type="subcellular location">
    <subcellularLocation>
        <location evidence="1 15">Mitochondrion inner membrane</location>
        <topology evidence="1 15">Multi-pass membrane protein</topology>
    </subcellularLocation>
</comment>
<dbReference type="GO" id="GO:0015292">
    <property type="term" value="F:uniporter activity"/>
    <property type="evidence" value="ECO:0007669"/>
    <property type="project" value="UniProtKB-UniRule"/>
</dbReference>
<evidence type="ECO:0000256" key="1">
    <source>
        <dbReference type="ARBA" id="ARBA00004448"/>
    </source>
</evidence>
<comment type="domain">
    <text evidence="15">The selectivity filter, in which calcium ions are arranged in single file, is composed of two acidic rings separated by one helical turn along the central axis of the channel pore.</text>
</comment>
<evidence type="ECO:0000256" key="12">
    <source>
        <dbReference type="ARBA" id="ARBA00023136"/>
    </source>
</evidence>
<dbReference type="Pfam" id="PF04678">
    <property type="entry name" value="MCU"/>
    <property type="match status" value="1"/>
</dbReference>
<dbReference type="InterPro" id="IPR006769">
    <property type="entry name" value="MCU_C"/>
</dbReference>
<evidence type="ECO:0000313" key="17">
    <source>
        <dbReference type="Proteomes" id="UP000887560"/>
    </source>
</evidence>
<accession>A0A915P7B5</accession>
<keyword evidence="5 15" id="KW-0107">Calcium channel</keyword>
<name>A0A915P7B5_9BILA</name>
<keyword evidence="12 15" id="KW-0472">Membrane</keyword>
<proteinExistence type="inferred from homology"/>
<organism evidence="17 18">
    <name type="scientific">Meloidogyne floridensis</name>
    <dbReference type="NCBI Taxonomy" id="298350"/>
    <lineage>
        <taxon>Eukaryota</taxon>
        <taxon>Metazoa</taxon>
        <taxon>Ecdysozoa</taxon>
        <taxon>Nematoda</taxon>
        <taxon>Chromadorea</taxon>
        <taxon>Rhabditida</taxon>
        <taxon>Tylenchina</taxon>
        <taxon>Tylenchomorpha</taxon>
        <taxon>Tylenchoidea</taxon>
        <taxon>Meloidogynidae</taxon>
        <taxon>Meloidogyninae</taxon>
        <taxon>Meloidogyne</taxon>
    </lineage>
</organism>
<evidence type="ECO:0000256" key="9">
    <source>
        <dbReference type="ARBA" id="ARBA00022989"/>
    </source>
</evidence>
<sequence>MSISTKIFQLIINSRQFKYPLNFNIFSFSTFSTDSTCKLIDQIQKASYGGQVYLKNGLPFIDIPLPSRKENCKDFKRNYYCNYFIFLGHFILRPFGDTVGSLSESLSNEDSGIEVIAFYTCEGLRISKCTRIHHLLTFPTLYLRINDSFYKFDVDTSFYISSLDKAESFNDIKSKISTLYTVFDVEEYKIRKESILLNNLENVERKLRPLIIIRKNIEKECEKHSKRIFWSGFSAVCFQVGVFARLTWWEYSWDIMEPITYFSTFSSVVIALAYYLVTKQNFEYSSANIRIFNKDFYRRARKYCFDVGQFNDLIKIKDGLNCELQRIRNNEFIRDFN</sequence>
<evidence type="ECO:0000256" key="13">
    <source>
        <dbReference type="ARBA" id="ARBA00023303"/>
    </source>
</evidence>
<comment type="catalytic activity">
    <reaction evidence="14">
        <text>Ca(2+)(in) = Ca(2+)(out)</text>
        <dbReference type="Rhea" id="RHEA:29671"/>
        <dbReference type="ChEBI" id="CHEBI:29108"/>
    </reaction>
</comment>
<evidence type="ECO:0000256" key="8">
    <source>
        <dbReference type="ARBA" id="ARBA00022837"/>
    </source>
</evidence>
<feature type="domain" description="Calcium uniporter protein C-terminal" evidence="16">
    <location>
        <begin position="109"/>
        <end position="313"/>
    </location>
</feature>
<dbReference type="GO" id="GO:1990246">
    <property type="term" value="C:uniplex complex"/>
    <property type="evidence" value="ECO:0007669"/>
    <property type="project" value="TreeGrafter"/>
</dbReference>
<dbReference type="Proteomes" id="UP000887560">
    <property type="component" value="Unplaced"/>
</dbReference>
<dbReference type="GO" id="GO:0036444">
    <property type="term" value="P:calcium import into the mitochondrion"/>
    <property type="evidence" value="ECO:0007669"/>
    <property type="project" value="TreeGrafter"/>
</dbReference>
<keyword evidence="11 15" id="KW-0496">Mitochondrion</keyword>
<dbReference type="PANTHER" id="PTHR13462:SF10">
    <property type="entry name" value="CALCIUM UNIPORTER PROTEIN, MITOCHONDRIAL"/>
    <property type="match status" value="1"/>
</dbReference>
<evidence type="ECO:0000256" key="5">
    <source>
        <dbReference type="ARBA" id="ARBA00022673"/>
    </source>
</evidence>
<reference evidence="18" key="1">
    <citation type="submission" date="2022-11" db="UniProtKB">
        <authorList>
            <consortium name="WormBaseParasite"/>
        </authorList>
    </citation>
    <scope>IDENTIFICATION</scope>
</reference>
<keyword evidence="3 15" id="KW-0813">Transport</keyword>
<keyword evidence="8 15" id="KW-0106">Calcium</keyword>
<evidence type="ECO:0000256" key="11">
    <source>
        <dbReference type="ARBA" id="ARBA00023128"/>
    </source>
</evidence>
<feature type="transmembrane region" description="Helical" evidence="15">
    <location>
        <begin position="259"/>
        <end position="277"/>
    </location>
</feature>
<dbReference type="GO" id="GO:0005262">
    <property type="term" value="F:calcium channel activity"/>
    <property type="evidence" value="ECO:0007669"/>
    <property type="project" value="UniProtKB-UniRule"/>
</dbReference>
<comment type="function">
    <text evidence="15">Mitochondrial inner membrane calcium uniporter that mediates calcium uptake into mitochondria. Mitochondrial calcium homeostasis plays key roles in cellular physiology and regulates cell bioenergetics, cytoplasmic calcium signals and activation of cell death pathways.</text>
</comment>
<keyword evidence="17" id="KW-1185">Reference proteome</keyword>
<keyword evidence="9 15" id="KW-1133">Transmembrane helix</keyword>
<dbReference type="GO" id="GO:0051560">
    <property type="term" value="P:mitochondrial calcium ion homeostasis"/>
    <property type="evidence" value="ECO:0007669"/>
    <property type="project" value="UniProtKB-UniRule"/>
</dbReference>
<evidence type="ECO:0000256" key="2">
    <source>
        <dbReference type="ARBA" id="ARBA00005653"/>
    </source>
</evidence>
<evidence type="ECO:0000259" key="16">
    <source>
        <dbReference type="Pfam" id="PF04678"/>
    </source>
</evidence>
<keyword evidence="13 15" id="KW-0407">Ion channel</keyword>
<protein>
    <recommendedName>
        <fullName evidence="15">Calcium uniporter protein</fullName>
    </recommendedName>
</protein>
<evidence type="ECO:0000256" key="7">
    <source>
        <dbReference type="ARBA" id="ARBA00022792"/>
    </source>
</evidence>
<evidence type="ECO:0000256" key="15">
    <source>
        <dbReference type="RuleBase" id="RU367035"/>
    </source>
</evidence>
<evidence type="ECO:0000256" key="4">
    <source>
        <dbReference type="ARBA" id="ARBA00022568"/>
    </source>
</evidence>
<evidence type="ECO:0000256" key="3">
    <source>
        <dbReference type="ARBA" id="ARBA00022448"/>
    </source>
</evidence>
<comment type="similarity">
    <text evidence="2 15">Belongs to the MCU (TC 1.A.77) family.</text>
</comment>
<evidence type="ECO:0000256" key="6">
    <source>
        <dbReference type="ARBA" id="ARBA00022692"/>
    </source>
</evidence>
<keyword evidence="6 15" id="KW-0812">Transmembrane</keyword>
<feature type="transmembrane region" description="Helical" evidence="15">
    <location>
        <begin position="228"/>
        <end position="247"/>
    </location>
</feature>